<reference evidence="5 6" key="1">
    <citation type="submission" date="2021-12" db="EMBL/GenBank/DDBJ databases">
        <title>Genome sequence of Acetobacter sicerae DmPark20a_162.</title>
        <authorList>
            <person name="Chaston J.M."/>
        </authorList>
    </citation>
    <scope>NUCLEOTIDE SEQUENCE [LARGE SCALE GENOMIC DNA]</scope>
    <source>
        <strain evidence="5 6">DmPark20a_162</strain>
    </source>
</reference>
<dbReference type="SUPFAM" id="SSF53448">
    <property type="entry name" value="Nucleotide-diphospho-sugar transferases"/>
    <property type="match status" value="1"/>
</dbReference>
<organism evidence="5 6">
    <name type="scientific">Acetobacter sicerae</name>
    <dbReference type="NCBI Taxonomy" id="85325"/>
    <lineage>
        <taxon>Bacteria</taxon>
        <taxon>Pseudomonadati</taxon>
        <taxon>Pseudomonadota</taxon>
        <taxon>Alphaproteobacteria</taxon>
        <taxon>Acetobacterales</taxon>
        <taxon>Acetobacteraceae</taxon>
        <taxon>Acetobacter</taxon>
    </lineage>
</organism>
<evidence type="ECO:0000256" key="2">
    <source>
        <dbReference type="ARBA" id="ARBA00022676"/>
    </source>
</evidence>
<dbReference type="Pfam" id="PF00535">
    <property type="entry name" value="Glycos_transf_2"/>
    <property type="match status" value="1"/>
</dbReference>
<evidence type="ECO:0000256" key="1">
    <source>
        <dbReference type="ARBA" id="ARBA00006739"/>
    </source>
</evidence>
<dbReference type="InterPro" id="IPR001173">
    <property type="entry name" value="Glyco_trans_2-like"/>
</dbReference>
<name>A0ABS8VZB7_9PROT</name>
<dbReference type="Proteomes" id="UP001521074">
    <property type="component" value="Unassembled WGS sequence"/>
</dbReference>
<dbReference type="EC" id="2.4.-.-" evidence="5"/>
<gene>
    <name evidence="5" type="ORF">LWC05_16650</name>
</gene>
<dbReference type="RefSeq" id="WP_232879130.1">
    <property type="nucleotide sequence ID" value="NZ_JAJSOJ010000093.1"/>
</dbReference>
<dbReference type="GO" id="GO:0016757">
    <property type="term" value="F:glycosyltransferase activity"/>
    <property type="evidence" value="ECO:0007669"/>
    <property type="project" value="UniProtKB-KW"/>
</dbReference>
<keyword evidence="3 5" id="KW-0808">Transferase</keyword>
<sequence>MSKIDILMSVYNCERYINDTINSILNQTFTDFRVIVVDDGSSDRTGDICKQFVAKDRRVEYYHQGNAGIVAALNHGLQYCSAPFIARHDGDDISYPDRLEKELTYLEANPDCVAVSSVARHIDENGIPCGTISTRKDISAADCWSIPAAEPYLLQPMLMMRRTALDTAGGYRNLSVAEDADLMWRLNRIGSMHILPESLGDYRVHAGSVSSRSIVKGRFLAIWSQLAALSEQRRISKLPDIVFSNLLLQRINTSISLKEMIDAVREQLTDSEFFWLHSAVSAKLLEFCYYRPYEPDKSDIQFILTAVHTDRNISERPGYEFFKEAMLSAAIRSMQDFRIKDALSLTPFKQWPVLFGRIAFRTLIPKSTKKDIIKIFSFLSENSNTFKRFANSVKPSPYSDMKNPINQN</sequence>
<proteinExistence type="inferred from homology"/>
<accession>A0ABS8VZB7</accession>
<dbReference type="Gene3D" id="3.90.550.10">
    <property type="entry name" value="Spore Coat Polysaccharide Biosynthesis Protein SpsA, Chain A"/>
    <property type="match status" value="1"/>
</dbReference>
<comment type="similarity">
    <text evidence="1">Belongs to the glycosyltransferase 2 family.</text>
</comment>
<keyword evidence="2 5" id="KW-0328">Glycosyltransferase</keyword>
<evidence type="ECO:0000259" key="4">
    <source>
        <dbReference type="Pfam" id="PF00535"/>
    </source>
</evidence>
<evidence type="ECO:0000313" key="5">
    <source>
        <dbReference type="EMBL" id="MCE0745503.1"/>
    </source>
</evidence>
<evidence type="ECO:0000313" key="6">
    <source>
        <dbReference type="Proteomes" id="UP001521074"/>
    </source>
</evidence>
<keyword evidence="6" id="KW-1185">Reference proteome</keyword>
<dbReference type="PANTHER" id="PTHR43685">
    <property type="entry name" value="GLYCOSYLTRANSFERASE"/>
    <property type="match status" value="1"/>
</dbReference>
<dbReference type="EMBL" id="JAJSOJ010000093">
    <property type="protein sequence ID" value="MCE0745503.1"/>
    <property type="molecule type" value="Genomic_DNA"/>
</dbReference>
<dbReference type="PANTHER" id="PTHR43685:SF5">
    <property type="entry name" value="GLYCOSYLTRANSFERASE EPSE-RELATED"/>
    <property type="match status" value="1"/>
</dbReference>
<protein>
    <submittedName>
        <fullName evidence="5">Glycosyltransferase</fullName>
        <ecNumber evidence="5">2.4.-.-</ecNumber>
    </submittedName>
</protein>
<evidence type="ECO:0000256" key="3">
    <source>
        <dbReference type="ARBA" id="ARBA00022679"/>
    </source>
</evidence>
<dbReference type="InterPro" id="IPR050834">
    <property type="entry name" value="Glycosyltransf_2"/>
</dbReference>
<comment type="caution">
    <text evidence="5">The sequence shown here is derived from an EMBL/GenBank/DDBJ whole genome shotgun (WGS) entry which is preliminary data.</text>
</comment>
<dbReference type="InterPro" id="IPR029044">
    <property type="entry name" value="Nucleotide-diphossugar_trans"/>
</dbReference>
<feature type="domain" description="Glycosyltransferase 2-like" evidence="4">
    <location>
        <begin position="6"/>
        <end position="125"/>
    </location>
</feature>